<dbReference type="PANTHER" id="PTHR46910">
    <property type="entry name" value="TRANSCRIPTION FACTOR PDR1"/>
    <property type="match status" value="1"/>
</dbReference>
<proteinExistence type="predicted"/>
<dbReference type="Pfam" id="PF00172">
    <property type="entry name" value="Zn_clus"/>
    <property type="match status" value="1"/>
</dbReference>
<dbReference type="EMBL" id="CAJVPY010009833">
    <property type="protein sequence ID" value="CAG8712786.1"/>
    <property type="molecule type" value="Genomic_DNA"/>
</dbReference>
<keyword evidence="4" id="KW-1185">Reference proteome</keyword>
<dbReference type="InterPro" id="IPR050987">
    <property type="entry name" value="AtrR-like"/>
</dbReference>
<dbReference type="PROSITE" id="PS50048">
    <property type="entry name" value="ZN2_CY6_FUNGAL_2"/>
    <property type="match status" value="1"/>
</dbReference>
<protein>
    <submittedName>
        <fullName evidence="3">26565_t:CDS:1</fullName>
    </submittedName>
</protein>
<dbReference type="GO" id="GO:0000981">
    <property type="term" value="F:DNA-binding transcription factor activity, RNA polymerase II-specific"/>
    <property type="evidence" value="ECO:0007669"/>
    <property type="project" value="InterPro"/>
</dbReference>
<organism evidence="3 4">
    <name type="scientific">Dentiscutata erythropus</name>
    <dbReference type="NCBI Taxonomy" id="1348616"/>
    <lineage>
        <taxon>Eukaryota</taxon>
        <taxon>Fungi</taxon>
        <taxon>Fungi incertae sedis</taxon>
        <taxon>Mucoromycota</taxon>
        <taxon>Glomeromycotina</taxon>
        <taxon>Glomeromycetes</taxon>
        <taxon>Diversisporales</taxon>
        <taxon>Gigasporaceae</taxon>
        <taxon>Dentiscutata</taxon>
    </lineage>
</organism>
<name>A0A9N9HZH0_9GLOM</name>
<gene>
    <name evidence="3" type="ORF">DERYTH_LOCUS13716</name>
</gene>
<dbReference type="InterPro" id="IPR001138">
    <property type="entry name" value="Zn2Cys6_DnaBD"/>
</dbReference>
<evidence type="ECO:0000259" key="2">
    <source>
        <dbReference type="PROSITE" id="PS50048"/>
    </source>
</evidence>
<dbReference type="GO" id="GO:0008270">
    <property type="term" value="F:zinc ion binding"/>
    <property type="evidence" value="ECO:0007669"/>
    <property type="project" value="InterPro"/>
</dbReference>
<evidence type="ECO:0000313" key="4">
    <source>
        <dbReference type="Proteomes" id="UP000789405"/>
    </source>
</evidence>
<evidence type="ECO:0000256" key="1">
    <source>
        <dbReference type="ARBA" id="ARBA00023242"/>
    </source>
</evidence>
<dbReference type="OrthoDB" id="2425613at2759"/>
<feature type="domain" description="Zn(2)-C6 fungal-type" evidence="2">
    <location>
        <begin position="13"/>
        <end position="45"/>
    </location>
</feature>
<dbReference type="SUPFAM" id="SSF57701">
    <property type="entry name" value="Zn2/Cys6 DNA-binding domain"/>
    <property type="match status" value="1"/>
</dbReference>
<sequence length="246" mass="28646">MPQQKTRINSTLACVNCQWRHVRCIKIHGEDSCTNCRKYNRPCIYIPGNKRGPKRHRLNTRFANLQPFSNINPYRYEAAQIQYQKQLIGDSLYPEFGVDYTQHQLMPNIDGISYPTPGIHVAYTQYQGQSNLSSSFFVHDELMPNNKQKNIVSSSISSTNGPNDLFSFRTQHSYNNNIDSYNITKSFHNTFIDQFSLIPSSFVHDEQMLYDEQNITPFFNSFFTLYPYNKYVTFPPKANLYKATKA</sequence>
<dbReference type="Proteomes" id="UP000789405">
    <property type="component" value="Unassembled WGS sequence"/>
</dbReference>
<dbReference type="Gene3D" id="4.10.240.10">
    <property type="entry name" value="Zn(2)-C6 fungal-type DNA-binding domain"/>
    <property type="match status" value="1"/>
</dbReference>
<reference evidence="3" key="1">
    <citation type="submission" date="2021-06" db="EMBL/GenBank/DDBJ databases">
        <authorList>
            <person name="Kallberg Y."/>
            <person name="Tangrot J."/>
            <person name="Rosling A."/>
        </authorList>
    </citation>
    <scope>NUCLEOTIDE SEQUENCE</scope>
    <source>
        <strain evidence="3">MA453B</strain>
    </source>
</reference>
<dbReference type="PANTHER" id="PTHR46910:SF13">
    <property type="entry name" value="SPECIFIC TRANSCRIPTION FACTOR, PUTATIVE (AFU_ORTHOLOGUE AFUA_4G06190)-RELATED"/>
    <property type="match status" value="1"/>
</dbReference>
<dbReference type="InterPro" id="IPR036864">
    <property type="entry name" value="Zn2-C6_fun-type_DNA-bd_sf"/>
</dbReference>
<accession>A0A9N9HZH0</accession>
<dbReference type="CDD" id="cd00067">
    <property type="entry name" value="GAL4"/>
    <property type="match status" value="1"/>
</dbReference>
<evidence type="ECO:0000313" key="3">
    <source>
        <dbReference type="EMBL" id="CAG8712786.1"/>
    </source>
</evidence>
<keyword evidence="1" id="KW-0539">Nucleus</keyword>
<dbReference type="AlphaFoldDB" id="A0A9N9HZH0"/>
<dbReference type="SMART" id="SM00066">
    <property type="entry name" value="GAL4"/>
    <property type="match status" value="1"/>
</dbReference>
<comment type="caution">
    <text evidence="3">The sequence shown here is derived from an EMBL/GenBank/DDBJ whole genome shotgun (WGS) entry which is preliminary data.</text>
</comment>